<name>A0ABY1CCX6_9FIRM</name>
<protein>
    <submittedName>
        <fullName evidence="1">Uncharacterized protein</fullName>
    </submittedName>
</protein>
<sequence>MAEIKIEAGHGGDGYECPGCGDDKIELGLSFCQECDEQTEKRNKVFPEWILVEEAQVEEKKYCDLGYWTEKMVWNAVGRWVTEKEYLDIIGKEYEK</sequence>
<dbReference type="Proteomes" id="UP000198970">
    <property type="component" value="Chromosome I"/>
</dbReference>
<gene>
    <name evidence="1" type="ORF">SAMN02745906_3274</name>
</gene>
<keyword evidence="2" id="KW-1185">Reference proteome</keyword>
<proteinExistence type="predicted"/>
<reference evidence="1 2" key="1">
    <citation type="submission" date="2016-10" db="EMBL/GenBank/DDBJ databases">
        <authorList>
            <person name="Varghese N."/>
            <person name="Submissions S."/>
        </authorList>
    </citation>
    <scope>NUCLEOTIDE SEQUENCE [LARGE SCALE GENOMIC DNA]</scope>
    <source>
        <strain evidence="1 2">ATCC 19403</strain>
    </source>
</reference>
<accession>A0ABY1CCX6</accession>
<dbReference type="RefSeq" id="WP_100042915.1">
    <property type="nucleotide sequence ID" value="NZ_LT630003.1"/>
</dbReference>
<dbReference type="Pfam" id="PF09693">
    <property type="entry name" value="Phage_XkdX"/>
    <property type="match status" value="1"/>
</dbReference>
<evidence type="ECO:0000313" key="2">
    <source>
        <dbReference type="Proteomes" id="UP000198970"/>
    </source>
</evidence>
<evidence type="ECO:0000313" key="1">
    <source>
        <dbReference type="EMBL" id="SET94596.1"/>
    </source>
</evidence>
<dbReference type="EMBL" id="LT630003">
    <property type="protein sequence ID" value="SET94596.1"/>
    <property type="molecule type" value="Genomic_DNA"/>
</dbReference>
<organism evidence="1 2">
    <name type="scientific">Lacrimispora sphenoides JCM 1415</name>
    <dbReference type="NCBI Taxonomy" id="1297793"/>
    <lineage>
        <taxon>Bacteria</taxon>
        <taxon>Bacillati</taxon>
        <taxon>Bacillota</taxon>
        <taxon>Clostridia</taxon>
        <taxon>Lachnospirales</taxon>
        <taxon>Lachnospiraceae</taxon>
        <taxon>Lacrimispora</taxon>
    </lineage>
</organism>
<dbReference type="InterPro" id="IPR010022">
    <property type="entry name" value="XkdX"/>
</dbReference>